<dbReference type="Gene3D" id="3.40.50.880">
    <property type="match status" value="1"/>
</dbReference>
<dbReference type="PANTHER" id="PTHR42695:SF5">
    <property type="entry name" value="GLUTAMINE AMIDOTRANSFERASE YLR126C-RELATED"/>
    <property type="match status" value="1"/>
</dbReference>
<evidence type="ECO:0000313" key="2">
    <source>
        <dbReference type="EMBL" id="MBB1488912.1"/>
    </source>
</evidence>
<dbReference type="InterPro" id="IPR017926">
    <property type="entry name" value="GATASE"/>
</dbReference>
<gene>
    <name evidence="2" type="ORF">H4O21_20080</name>
</gene>
<keyword evidence="2" id="KW-0315">Glutamine amidotransferase</keyword>
<proteinExistence type="predicted"/>
<comment type="caution">
    <text evidence="2">The sequence shown here is derived from an EMBL/GenBank/DDBJ whole genome shotgun (WGS) entry which is preliminary data.</text>
</comment>
<evidence type="ECO:0000259" key="1">
    <source>
        <dbReference type="Pfam" id="PF00117"/>
    </source>
</evidence>
<dbReference type="RefSeq" id="WP_182810683.1">
    <property type="nucleotide sequence ID" value="NZ_JACJFM010000038.1"/>
</dbReference>
<dbReference type="AlphaFoldDB" id="A0A839IVY0"/>
<dbReference type="Proteomes" id="UP000565262">
    <property type="component" value="Unassembled WGS sequence"/>
</dbReference>
<sequence>MKLGILATGITPDELIEQYGSYSDMFIQLFDQAGFSFEYEVYDVREDLFPAGADQCDGWIITGSKFNVYHNDPWMQRLKALILDIHASGRPMVGICFGHQIIAEAFGGRVEAFSGGWGVGLHRYELCGSSEFIKQPGVAEAGSFAISSMHQDQVVVKPDNAETFACSDFCQYAGLVYDNQILTFQAHPEFNLAYEEELIELRKGSVIPEQTAEDGLKGLRTNHPKADSLMVAGWMVRFLNDRMAMEA</sequence>
<reference evidence="2 3" key="1">
    <citation type="submission" date="2020-08" db="EMBL/GenBank/DDBJ databases">
        <title>Oceanospirillum sp. nov. isolated from marine sediment.</title>
        <authorList>
            <person name="Ji X."/>
        </authorList>
    </citation>
    <scope>NUCLEOTIDE SEQUENCE [LARGE SCALE GENOMIC DNA]</scope>
    <source>
        <strain evidence="2 3">D5</strain>
    </source>
</reference>
<keyword evidence="3" id="KW-1185">Reference proteome</keyword>
<protein>
    <submittedName>
        <fullName evidence="2">Glutamine amidotransferase</fullName>
    </submittedName>
</protein>
<dbReference type="CDD" id="cd01741">
    <property type="entry name" value="GATase1_1"/>
    <property type="match status" value="1"/>
</dbReference>
<organism evidence="2 3">
    <name type="scientific">Oceanospirillum sediminis</name>
    <dbReference type="NCBI Taxonomy" id="2760088"/>
    <lineage>
        <taxon>Bacteria</taxon>
        <taxon>Pseudomonadati</taxon>
        <taxon>Pseudomonadota</taxon>
        <taxon>Gammaproteobacteria</taxon>
        <taxon>Oceanospirillales</taxon>
        <taxon>Oceanospirillaceae</taxon>
        <taxon>Oceanospirillum</taxon>
    </lineage>
</organism>
<dbReference type="InterPro" id="IPR029062">
    <property type="entry name" value="Class_I_gatase-like"/>
</dbReference>
<dbReference type="Pfam" id="PF00117">
    <property type="entry name" value="GATase"/>
    <property type="match status" value="1"/>
</dbReference>
<evidence type="ECO:0000313" key="3">
    <source>
        <dbReference type="Proteomes" id="UP000565262"/>
    </source>
</evidence>
<keyword evidence="2" id="KW-0808">Transferase</keyword>
<dbReference type="EMBL" id="JACJFM010000038">
    <property type="protein sequence ID" value="MBB1488912.1"/>
    <property type="molecule type" value="Genomic_DNA"/>
</dbReference>
<dbReference type="PANTHER" id="PTHR42695">
    <property type="entry name" value="GLUTAMINE AMIDOTRANSFERASE YLR126C-RELATED"/>
    <property type="match status" value="1"/>
</dbReference>
<feature type="domain" description="Glutamine amidotransferase" evidence="1">
    <location>
        <begin position="15"/>
        <end position="194"/>
    </location>
</feature>
<dbReference type="InterPro" id="IPR044992">
    <property type="entry name" value="ChyE-like"/>
</dbReference>
<dbReference type="PROSITE" id="PS51273">
    <property type="entry name" value="GATASE_TYPE_1"/>
    <property type="match status" value="1"/>
</dbReference>
<dbReference type="GO" id="GO:0005829">
    <property type="term" value="C:cytosol"/>
    <property type="evidence" value="ECO:0007669"/>
    <property type="project" value="TreeGrafter"/>
</dbReference>
<name>A0A839IVY0_9GAMM</name>
<accession>A0A839IVY0</accession>
<dbReference type="SUPFAM" id="SSF52317">
    <property type="entry name" value="Class I glutamine amidotransferase-like"/>
    <property type="match status" value="1"/>
</dbReference>
<dbReference type="GO" id="GO:0016740">
    <property type="term" value="F:transferase activity"/>
    <property type="evidence" value="ECO:0007669"/>
    <property type="project" value="UniProtKB-KW"/>
</dbReference>